<keyword evidence="10" id="KW-0413">Isomerase</keyword>
<evidence type="ECO:0000256" key="13">
    <source>
        <dbReference type="ARBA" id="ARBA00034923"/>
    </source>
</evidence>
<evidence type="ECO:0000256" key="12">
    <source>
        <dbReference type="ARBA" id="ARBA00034808"/>
    </source>
</evidence>
<evidence type="ECO:0000256" key="11">
    <source>
        <dbReference type="ARBA" id="ARBA00034617"/>
    </source>
</evidence>
<keyword evidence="19" id="KW-1185">Reference proteome</keyword>
<dbReference type="Proteomes" id="UP001499852">
    <property type="component" value="Unassembled WGS sequence"/>
</dbReference>
<evidence type="ECO:0000256" key="2">
    <source>
        <dbReference type="ARBA" id="ARBA00022741"/>
    </source>
</evidence>
<keyword evidence="8" id="KW-0238">DNA-binding</keyword>
<dbReference type="InterPro" id="IPR011604">
    <property type="entry name" value="PDDEXK-like_dom_sf"/>
</dbReference>
<feature type="binding site" evidence="15">
    <location>
        <begin position="31"/>
        <end position="38"/>
    </location>
    <ligand>
        <name>ATP</name>
        <dbReference type="ChEBI" id="CHEBI:30616"/>
    </ligand>
</feature>
<keyword evidence="9" id="KW-0234">DNA repair</keyword>
<sequence length="1097" mass="122055">MGHIWSVWSATPIPPPMPAESSSLNHLLISASAGSGKTYQLVRRYLHLLGLGQEAEGIAAMTFTRKAAGEFFNRILQRLAEMAEHPERAAAFFEGSQPAVDASQDYGQLLRRVIRRMHRLRLGTMDSFFANVAACFPMELGLPAGARVMDEDETRQARREALDGLLERLYQEDNGAAQQVLMEAYKQATFGAEEKTVDSTLQDWLADGLSLWEDSRMSQSAGAVPGAPDYRGWGNMRAIWTERPEAAPLADAIAEVRSTFVPLSDAGVDLLEETLAAVLETVPGMSLPKRTKELLEKAQEKWADLLAGDAELMWMRKKTPVKGAAAKALVKLVRTLLAREFLVRAERTRGLASVIVLLAEEYAQKVRSRGRLSFADVQRLLSKAAEQESPWGTGEGDLWFRLDGRHQHWLLDEFQDTSRVQWRVIGGLVDEVIQDDSGERSFFSVGDPKQSIYLWRQAEPDLFDDILRAYPASGARGLHTDRLSQSFRSAQPVLDTVNAVFGNRVTLEELLPDGALKGFAFEPHTAAQTRLTGHAALISPTPELDVENPTTHLTAELLKQVQPLQRGLTCAILVRSNKEAREMTEELRATTGMEIVCESDQHPCTDNAPNLALLSLLTLAAHPGDKQALEHLRMTPLWARIETTEDSWHLTVAKVQSLVFERGFAAFLEAWTPHLWQVLPQMDAFHIKRLGQMADIAAEFDASGSRDLDAFIEFAREYLLRTRGAAAAVQVMTVHASKGLEFDVVILPSLSGKAMDQAMWEELLVSRQEGGVRWVLETPQKVFCQLDATLSAELKESRRRTAFESLCRLYVAMTRAKRGLYFVTETEPATGKAIKESRLLRMTLGRDGSRPLAEEDNTGIIEWETGQADWFKAHPYVPEPVPVPVLLHAPLGELLRETQPLPRRRTPSGEESFKVKGRILFGEGREPGRRLGTLVHELFAEVEWTPAMDELEPHWLAKGLITAEDLQATEGPVAAALAMVRGVLQAEACAAAFARPSPLAQVWRERSFDLVLKGEWISGTFDRVVLNRDAEGRYVSAWVVDFKTDEVSGETSLQEKLAGYGPQIALYRNAISRLTGVPESAVRCSLLFTRLRQLVDL</sequence>
<evidence type="ECO:0000256" key="1">
    <source>
        <dbReference type="ARBA" id="ARBA00022722"/>
    </source>
</evidence>
<evidence type="ECO:0000256" key="9">
    <source>
        <dbReference type="ARBA" id="ARBA00023204"/>
    </source>
</evidence>
<dbReference type="Pfam" id="PF00580">
    <property type="entry name" value="UvrD-helicase"/>
    <property type="match status" value="1"/>
</dbReference>
<evidence type="ECO:0000256" key="4">
    <source>
        <dbReference type="ARBA" id="ARBA00022801"/>
    </source>
</evidence>
<evidence type="ECO:0000313" key="19">
    <source>
        <dbReference type="Proteomes" id="UP001499852"/>
    </source>
</evidence>
<dbReference type="InterPro" id="IPR027417">
    <property type="entry name" value="P-loop_NTPase"/>
</dbReference>
<dbReference type="PROSITE" id="PS51217">
    <property type="entry name" value="UVRD_HELICASE_CTER"/>
    <property type="match status" value="1"/>
</dbReference>
<organism evidence="18 19">
    <name type="scientific">Prosthecobacter algae</name>
    <dbReference type="NCBI Taxonomy" id="1144682"/>
    <lineage>
        <taxon>Bacteria</taxon>
        <taxon>Pseudomonadati</taxon>
        <taxon>Verrucomicrobiota</taxon>
        <taxon>Verrucomicrobiia</taxon>
        <taxon>Verrucomicrobiales</taxon>
        <taxon>Verrucomicrobiaceae</taxon>
        <taxon>Prosthecobacter</taxon>
    </lineage>
</organism>
<evidence type="ECO:0000256" key="6">
    <source>
        <dbReference type="ARBA" id="ARBA00022839"/>
    </source>
</evidence>
<comment type="caution">
    <text evidence="18">The sequence shown here is derived from an EMBL/GenBank/DDBJ whole genome shotgun (WGS) entry which is preliminary data.</text>
</comment>
<evidence type="ECO:0000256" key="7">
    <source>
        <dbReference type="ARBA" id="ARBA00022840"/>
    </source>
</evidence>
<name>A0ABP9P8S6_9BACT</name>
<evidence type="ECO:0000256" key="15">
    <source>
        <dbReference type="PROSITE-ProRule" id="PRU00560"/>
    </source>
</evidence>
<keyword evidence="5 15" id="KW-0347">Helicase</keyword>
<feature type="domain" description="UvrD-like helicase ATP-binding" evidence="16">
    <location>
        <begin position="10"/>
        <end position="490"/>
    </location>
</feature>
<dbReference type="Pfam" id="PF13361">
    <property type="entry name" value="UvrD_C"/>
    <property type="match status" value="1"/>
</dbReference>
<dbReference type="PANTHER" id="PTHR11070:SF2">
    <property type="entry name" value="ATP-DEPENDENT DNA HELICASE SRS2"/>
    <property type="match status" value="1"/>
</dbReference>
<accession>A0ABP9P8S6</accession>
<dbReference type="PROSITE" id="PS51198">
    <property type="entry name" value="UVRD_HELICASE_ATP_BIND"/>
    <property type="match status" value="1"/>
</dbReference>
<proteinExistence type="predicted"/>
<keyword evidence="6" id="KW-0269">Exonuclease</keyword>
<evidence type="ECO:0000259" key="17">
    <source>
        <dbReference type="PROSITE" id="PS51217"/>
    </source>
</evidence>
<keyword evidence="1" id="KW-0540">Nuclease</keyword>
<evidence type="ECO:0000256" key="10">
    <source>
        <dbReference type="ARBA" id="ARBA00023235"/>
    </source>
</evidence>
<evidence type="ECO:0000313" key="18">
    <source>
        <dbReference type="EMBL" id="GAA5139611.1"/>
    </source>
</evidence>
<dbReference type="InterPro" id="IPR014017">
    <property type="entry name" value="DNA_helicase_UvrD-like_C"/>
</dbReference>
<feature type="domain" description="UvrD-like helicase C-terminal" evidence="17">
    <location>
        <begin position="491"/>
        <end position="739"/>
    </location>
</feature>
<dbReference type="InterPro" id="IPR011335">
    <property type="entry name" value="Restrct_endonuc-II-like"/>
</dbReference>
<comment type="catalytic activity">
    <reaction evidence="11">
        <text>Couples ATP hydrolysis with the unwinding of duplex DNA by translocating in the 3'-5' direction.</text>
        <dbReference type="EC" id="5.6.2.4"/>
    </reaction>
</comment>
<evidence type="ECO:0000256" key="8">
    <source>
        <dbReference type="ARBA" id="ARBA00023125"/>
    </source>
</evidence>
<comment type="catalytic activity">
    <reaction evidence="14">
        <text>ATP + H2O = ADP + phosphate + H(+)</text>
        <dbReference type="Rhea" id="RHEA:13065"/>
        <dbReference type="ChEBI" id="CHEBI:15377"/>
        <dbReference type="ChEBI" id="CHEBI:15378"/>
        <dbReference type="ChEBI" id="CHEBI:30616"/>
        <dbReference type="ChEBI" id="CHEBI:43474"/>
        <dbReference type="ChEBI" id="CHEBI:456216"/>
        <dbReference type="EC" id="5.6.2.4"/>
    </reaction>
</comment>
<evidence type="ECO:0000256" key="14">
    <source>
        <dbReference type="ARBA" id="ARBA00048988"/>
    </source>
</evidence>
<dbReference type="PANTHER" id="PTHR11070">
    <property type="entry name" value="UVRD / RECB / PCRA DNA HELICASE FAMILY MEMBER"/>
    <property type="match status" value="1"/>
</dbReference>
<keyword evidence="2 15" id="KW-0547">Nucleotide-binding</keyword>
<reference evidence="19" key="1">
    <citation type="journal article" date="2019" name="Int. J. Syst. Evol. Microbiol.">
        <title>The Global Catalogue of Microorganisms (GCM) 10K type strain sequencing project: providing services to taxonomists for standard genome sequencing and annotation.</title>
        <authorList>
            <consortium name="The Broad Institute Genomics Platform"/>
            <consortium name="The Broad Institute Genome Sequencing Center for Infectious Disease"/>
            <person name="Wu L."/>
            <person name="Ma J."/>
        </authorList>
    </citation>
    <scope>NUCLEOTIDE SEQUENCE [LARGE SCALE GENOMIC DNA]</scope>
    <source>
        <strain evidence="19">JCM 18053</strain>
    </source>
</reference>
<dbReference type="Gene3D" id="3.40.50.300">
    <property type="entry name" value="P-loop containing nucleotide triphosphate hydrolases"/>
    <property type="match status" value="3"/>
</dbReference>
<dbReference type="EMBL" id="BAABIA010000004">
    <property type="protein sequence ID" value="GAA5139611.1"/>
    <property type="molecule type" value="Genomic_DNA"/>
</dbReference>
<dbReference type="SUPFAM" id="SSF52540">
    <property type="entry name" value="P-loop containing nucleoside triphosphate hydrolases"/>
    <property type="match status" value="1"/>
</dbReference>
<gene>
    <name evidence="18" type="ORF">GCM10023213_20560</name>
</gene>
<keyword evidence="7 15" id="KW-0067">ATP-binding</keyword>
<dbReference type="InterPro" id="IPR014016">
    <property type="entry name" value="UvrD-like_ATP-bd"/>
</dbReference>
<evidence type="ECO:0000256" key="5">
    <source>
        <dbReference type="ARBA" id="ARBA00022806"/>
    </source>
</evidence>
<keyword evidence="3" id="KW-0227">DNA damage</keyword>
<dbReference type="InterPro" id="IPR000212">
    <property type="entry name" value="DNA_helicase_UvrD/REP"/>
</dbReference>
<evidence type="ECO:0000259" key="16">
    <source>
        <dbReference type="PROSITE" id="PS51198"/>
    </source>
</evidence>
<dbReference type="Gene3D" id="1.10.486.10">
    <property type="entry name" value="PCRA, domain 4"/>
    <property type="match status" value="1"/>
</dbReference>
<dbReference type="EC" id="5.6.2.4" evidence="12"/>
<dbReference type="SUPFAM" id="SSF52980">
    <property type="entry name" value="Restriction endonuclease-like"/>
    <property type="match status" value="1"/>
</dbReference>
<keyword evidence="4 15" id="KW-0378">Hydrolase</keyword>
<protein>
    <recommendedName>
        <fullName evidence="12">DNA 3'-5' helicase</fullName>
        <ecNumber evidence="12">5.6.2.4</ecNumber>
    </recommendedName>
    <alternativeName>
        <fullName evidence="13">DNA 3'-5' helicase II</fullName>
    </alternativeName>
</protein>
<dbReference type="Gene3D" id="3.90.320.10">
    <property type="match status" value="1"/>
</dbReference>
<evidence type="ECO:0000256" key="3">
    <source>
        <dbReference type="ARBA" id="ARBA00022763"/>
    </source>
</evidence>